<evidence type="ECO:0000256" key="1">
    <source>
        <dbReference type="SAM" id="MobiDB-lite"/>
    </source>
</evidence>
<dbReference type="AlphaFoldDB" id="A0A6G1K9L7"/>
<proteinExistence type="predicted"/>
<feature type="region of interest" description="Disordered" evidence="1">
    <location>
        <begin position="379"/>
        <end position="456"/>
    </location>
</feature>
<gene>
    <name evidence="2" type="ORF">K504DRAFT_502313</name>
</gene>
<sequence>MARLHSASVVSKNDYMEQHAALAIASPTRSCHKLRATCHKLRGTSATSFNQHGPSSDNSTPSTPPTTHSRPVQWHAIPDTRVVPGSPKFPESPEGGVSIRPPTTPTKFASPRPRSPPQTPWSTQRANVGKRRTPLNGLLLASPARPGYATRMRQIFQDASPERSGHPTTLPSHGTVLYPKLIPPEEPSYPHGTVLYPKLIPPEEPSYHRRPRQAMPSTEANEPCANVAPGMANVLWPRSSTSSSGCWSGDSDYLVTQPPAENPSPSAMQPITDWLDSVSFEDGFSHGKSIAFHSGADTNQSTLMTGEAKTRPSDLDASCISQPKGSPSRPMLPRFSPRPSSDLEDFEPFDDNLNSFLFPTHEFDHKGRPFKDITYRHRSSNARMSQHPCGFQDDDADDEDDNMEASQLSPNVCTERGPLPYQLRENTHPFPHHTSKPRPEETSRTPWRAKATKSKTEHCIEADHDMLQGARTLRALRNAQKGLRPRLPARVGSGTREATRRRMLRRDETVIDDYMGATLVVSSESGRSEHMAYLTSNDKSLGRAKPARRSLLQRLGERLSKAPSQKDCPVPSPKNSFLFLPLEIHFTIASFLPPSAHLILAATPNHHLQHLYPLPAALKHDRYRHDVPSRELALARELYTRDTWQIHGKSIIKAKLLYPWRKLSPKQKDVVDKTVFFCHGCQVQASYGHFPVADLFAELHAHPKRKVVDRKCWGEVKPLRIFEGEKLTWEQLKTWKDRCETMGEVEWEKEKSAWQEVARLEAERAVSAGITSAANPNGHAVGTANITTTTMPTLPPASPTTIRIRPLLYHAPSFGFRPDRLLNMTMTPHPFMPHTPYTPPDISCSATCYWTLLCPMFLPEFPPPSYMTTPSLLPALVFKRPHFCPHLSWTSCLGANTSTNTNSPTKGTPLITHLTSSINAADLLWEDRVVAQGGRVLHKVKSVGVDCANSECRTHVMLERARDRVTGTRWGGRADRFWVETVWIKVERSWRVKCPGDGEWMAQIGL</sequence>
<accession>A0A6G1K9L7</accession>
<protein>
    <submittedName>
        <fullName evidence="2">Uncharacterized protein</fullName>
    </submittedName>
</protein>
<feature type="region of interest" description="Disordered" evidence="1">
    <location>
        <begin position="321"/>
        <end position="342"/>
    </location>
</feature>
<organism evidence="2 3">
    <name type="scientific">Pleomassaria siparia CBS 279.74</name>
    <dbReference type="NCBI Taxonomy" id="1314801"/>
    <lineage>
        <taxon>Eukaryota</taxon>
        <taxon>Fungi</taxon>
        <taxon>Dikarya</taxon>
        <taxon>Ascomycota</taxon>
        <taxon>Pezizomycotina</taxon>
        <taxon>Dothideomycetes</taxon>
        <taxon>Pleosporomycetidae</taxon>
        <taxon>Pleosporales</taxon>
        <taxon>Pleomassariaceae</taxon>
        <taxon>Pleomassaria</taxon>
    </lineage>
</organism>
<evidence type="ECO:0000313" key="2">
    <source>
        <dbReference type="EMBL" id="KAF2709589.1"/>
    </source>
</evidence>
<name>A0A6G1K9L7_9PLEO</name>
<dbReference type="EMBL" id="MU005770">
    <property type="protein sequence ID" value="KAF2709589.1"/>
    <property type="molecule type" value="Genomic_DNA"/>
</dbReference>
<keyword evidence="3" id="KW-1185">Reference proteome</keyword>
<dbReference type="Proteomes" id="UP000799428">
    <property type="component" value="Unassembled WGS sequence"/>
</dbReference>
<feature type="compositionally biased region" description="Acidic residues" evidence="1">
    <location>
        <begin position="392"/>
        <end position="403"/>
    </location>
</feature>
<feature type="region of interest" description="Disordered" evidence="1">
    <location>
        <begin position="45"/>
        <end position="130"/>
    </location>
</feature>
<dbReference type="OrthoDB" id="3801515at2759"/>
<feature type="compositionally biased region" description="Low complexity" evidence="1">
    <location>
        <begin position="54"/>
        <end position="71"/>
    </location>
</feature>
<evidence type="ECO:0000313" key="3">
    <source>
        <dbReference type="Proteomes" id="UP000799428"/>
    </source>
</evidence>
<reference evidence="2" key="1">
    <citation type="journal article" date="2020" name="Stud. Mycol.">
        <title>101 Dothideomycetes genomes: a test case for predicting lifestyles and emergence of pathogens.</title>
        <authorList>
            <person name="Haridas S."/>
            <person name="Albert R."/>
            <person name="Binder M."/>
            <person name="Bloem J."/>
            <person name="Labutti K."/>
            <person name="Salamov A."/>
            <person name="Andreopoulos B."/>
            <person name="Baker S."/>
            <person name="Barry K."/>
            <person name="Bills G."/>
            <person name="Bluhm B."/>
            <person name="Cannon C."/>
            <person name="Castanera R."/>
            <person name="Culley D."/>
            <person name="Daum C."/>
            <person name="Ezra D."/>
            <person name="Gonzalez J."/>
            <person name="Henrissat B."/>
            <person name="Kuo A."/>
            <person name="Liang C."/>
            <person name="Lipzen A."/>
            <person name="Lutzoni F."/>
            <person name="Magnuson J."/>
            <person name="Mondo S."/>
            <person name="Nolan M."/>
            <person name="Ohm R."/>
            <person name="Pangilinan J."/>
            <person name="Park H.-J."/>
            <person name="Ramirez L."/>
            <person name="Alfaro M."/>
            <person name="Sun H."/>
            <person name="Tritt A."/>
            <person name="Yoshinaga Y."/>
            <person name="Zwiers L.-H."/>
            <person name="Turgeon B."/>
            <person name="Goodwin S."/>
            <person name="Spatafora J."/>
            <person name="Crous P."/>
            <person name="Grigoriev I."/>
        </authorList>
    </citation>
    <scope>NUCLEOTIDE SEQUENCE</scope>
    <source>
        <strain evidence="2">CBS 279.74</strain>
    </source>
</reference>